<dbReference type="InterPro" id="IPR056737">
    <property type="entry name" value="Beta-prop_ATRN-MKLN-like"/>
</dbReference>
<dbReference type="GO" id="GO:0005737">
    <property type="term" value="C:cytoplasm"/>
    <property type="evidence" value="ECO:0007669"/>
    <property type="project" value="TreeGrafter"/>
</dbReference>
<keyword evidence="2" id="KW-0677">Repeat</keyword>
<dbReference type="Proteomes" id="UP000030653">
    <property type="component" value="Unassembled WGS sequence"/>
</dbReference>
<dbReference type="SUPFAM" id="SSF49785">
    <property type="entry name" value="Galactose-binding domain-like"/>
    <property type="match status" value="1"/>
</dbReference>
<keyword evidence="1" id="KW-0880">Kelch repeat</keyword>
<dbReference type="Pfam" id="PF06588">
    <property type="entry name" value="Muskelin_N"/>
    <property type="match status" value="1"/>
</dbReference>
<dbReference type="AlphaFoldDB" id="M5G7M3"/>
<dbReference type="InterPro" id="IPR008979">
    <property type="entry name" value="Galactose-bd-like_sf"/>
</dbReference>
<dbReference type="HOGENOM" id="CLU_004210_1_0_1"/>
<dbReference type="InterPro" id="IPR015915">
    <property type="entry name" value="Kelch-typ_b-propeller"/>
</dbReference>
<dbReference type="PANTHER" id="PTHR15526">
    <property type="entry name" value="MUSKELIN"/>
    <property type="match status" value="1"/>
</dbReference>
<dbReference type="RefSeq" id="XP_040631054.1">
    <property type="nucleotide sequence ID" value="XM_040768059.1"/>
</dbReference>
<dbReference type="InterPro" id="IPR052456">
    <property type="entry name" value="CTLH_complex_component"/>
</dbReference>
<dbReference type="Gene3D" id="2.120.10.80">
    <property type="entry name" value="Kelch-type beta propeller"/>
    <property type="match status" value="2"/>
</dbReference>
<reference evidence="5 6" key="1">
    <citation type="journal article" date="2012" name="Science">
        <title>The Paleozoic origin of enzymatic lignin decomposition reconstructed from 31 fungal genomes.</title>
        <authorList>
            <person name="Floudas D."/>
            <person name="Binder M."/>
            <person name="Riley R."/>
            <person name="Barry K."/>
            <person name="Blanchette R.A."/>
            <person name="Henrissat B."/>
            <person name="Martinez A.T."/>
            <person name="Otillar R."/>
            <person name="Spatafora J.W."/>
            <person name="Yadav J.S."/>
            <person name="Aerts A."/>
            <person name="Benoit I."/>
            <person name="Boyd A."/>
            <person name="Carlson A."/>
            <person name="Copeland A."/>
            <person name="Coutinho P.M."/>
            <person name="de Vries R.P."/>
            <person name="Ferreira P."/>
            <person name="Findley K."/>
            <person name="Foster B."/>
            <person name="Gaskell J."/>
            <person name="Glotzer D."/>
            <person name="Gorecki P."/>
            <person name="Heitman J."/>
            <person name="Hesse C."/>
            <person name="Hori C."/>
            <person name="Igarashi K."/>
            <person name="Jurgens J.A."/>
            <person name="Kallen N."/>
            <person name="Kersten P."/>
            <person name="Kohler A."/>
            <person name="Kuees U."/>
            <person name="Kumar T.K.A."/>
            <person name="Kuo A."/>
            <person name="LaButti K."/>
            <person name="Larrondo L.F."/>
            <person name="Lindquist E."/>
            <person name="Ling A."/>
            <person name="Lombard V."/>
            <person name="Lucas S."/>
            <person name="Lundell T."/>
            <person name="Martin R."/>
            <person name="McLaughlin D.J."/>
            <person name="Morgenstern I."/>
            <person name="Morin E."/>
            <person name="Murat C."/>
            <person name="Nagy L.G."/>
            <person name="Nolan M."/>
            <person name="Ohm R.A."/>
            <person name="Patyshakuliyeva A."/>
            <person name="Rokas A."/>
            <person name="Ruiz-Duenas F.J."/>
            <person name="Sabat G."/>
            <person name="Salamov A."/>
            <person name="Samejima M."/>
            <person name="Schmutz J."/>
            <person name="Slot J.C."/>
            <person name="St John F."/>
            <person name="Stenlid J."/>
            <person name="Sun H."/>
            <person name="Sun S."/>
            <person name="Syed K."/>
            <person name="Tsang A."/>
            <person name="Wiebenga A."/>
            <person name="Young D."/>
            <person name="Pisabarro A."/>
            <person name="Eastwood D.C."/>
            <person name="Martin F."/>
            <person name="Cullen D."/>
            <person name="Grigoriev I.V."/>
            <person name="Hibbett D.S."/>
        </authorList>
    </citation>
    <scope>NUCLEOTIDE SEQUENCE [LARGE SCALE GENOMIC DNA]</scope>
    <source>
        <strain evidence="5 6">DJM-731 SS1</strain>
    </source>
</reference>
<dbReference type="Gene3D" id="2.60.120.260">
    <property type="entry name" value="Galactose-binding domain-like"/>
    <property type="match status" value="1"/>
</dbReference>
<evidence type="ECO:0000313" key="6">
    <source>
        <dbReference type="Proteomes" id="UP000030653"/>
    </source>
</evidence>
<evidence type="ECO:0000259" key="4">
    <source>
        <dbReference type="Pfam" id="PF24981"/>
    </source>
</evidence>
<dbReference type="InterPro" id="IPR010565">
    <property type="entry name" value="Muskelin_N"/>
</dbReference>
<gene>
    <name evidence="5" type="ORF">DACRYDRAFT_105229</name>
</gene>
<feature type="domain" description="Attractin/MKLN-like beta-propeller" evidence="4">
    <location>
        <begin position="269"/>
        <end position="482"/>
    </location>
</feature>
<dbReference type="OrthoDB" id="10052615at2759"/>
<sequence length="649" mass="72524">MAGSQRASTISDDPLIHTLEYTVVGASSHANPYRPERILEDNPNDPASRWSAEVKSPGKTWIVLKLKFPSLLASITFRKYYKPHPCNLNEFEVWTGSSQDRFQIQLRDKLKDNDEAEIFFLHNEEGSHSLPSVPCQFVKIVPLSSHAPKFNASIWNVVLRGIDDAGRIQELNTALQETKERESMRIVMKFLRQRGLEDATSRIQKATRVPLEDPVMSRLYSTVVNDMDYEAAELVVEDIAAKGGFSSCLRSSNPRALWRKLDPASKTGTSSIPCPRRGHAIVLGPNQHIYLLGGCNGTTELSDFWRFDIVTQQWHLISADTHKESGPGARAGHTMNFDPRTGSIFVFGRHVDVNRCSEMKKDAEQASDVSVPPDFFRYTHCRYKKATWERLSMDTLADGGPGLLSGHRTVIDSDSQMLYVFGGKISAKQRAPIYSGLYRYDIAARTWKMIFDDKIRGGPLLSRTDHGLVFDSSVRTLCTFGGTRDGAQLADIWTIRLSSGEASPAIESMSKLPMAPGVCQASILHGDIGEIRVFVPPRSASRVPSVWSLGDSWETWRVLETEVEDATLLSTRPTDSSQSACKGIQQGTFDVVYDGESNRHYLFGNDGLWSMNLRSPSSDEAIRKCRFILRKQRQAVSDVPHTNAKSDFA</sequence>
<evidence type="ECO:0000313" key="5">
    <source>
        <dbReference type="EMBL" id="EJU04160.1"/>
    </source>
</evidence>
<accession>M5G7M3</accession>
<keyword evidence="6" id="KW-1185">Reference proteome</keyword>
<evidence type="ECO:0000259" key="3">
    <source>
        <dbReference type="Pfam" id="PF06588"/>
    </source>
</evidence>
<dbReference type="STRING" id="1858805.M5G7M3"/>
<evidence type="ECO:0000256" key="1">
    <source>
        <dbReference type="ARBA" id="ARBA00022441"/>
    </source>
</evidence>
<proteinExistence type="predicted"/>
<feature type="domain" description="Muskelin N-terminal" evidence="3">
    <location>
        <begin position="17"/>
        <end position="214"/>
    </location>
</feature>
<dbReference type="SUPFAM" id="SSF117281">
    <property type="entry name" value="Kelch motif"/>
    <property type="match status" value="1"/>
</dbReference>
<dbReference type="PANTHER" id="PTHR15526:SF5">
    <property type="entry name" value="MUSKELIN"/>
    <property type="match status" value="1"/>
</dbReference>
<dbReference type="GeneID" id="63683121"/>
<dbReference type="OMA" id="MGHCMEY"/>
<protein>
    <submittedName>
        <fullName evidence="5">Uncharacterized protein</fullName>
    </submittedName>
</protein>
<name>M5G7M3_DACPD</name>
<organism evidence="5 6">
    <name type="scientific">Dacryopinax primogenitus (strain DJM 731)</name>
    <name type="common">Brown rot fungus</name>
    <dbReference type="NCBI Taxonomy" id="1858805"/>
    <lineage>
        <taxon>Eukaryota</taxon>
        <taxon>Fungi</taxon>
        <taxon>Dikarya</taxon>
        <taxon>Basidiomycota</taxon>
        <taxon>Agaricomycotina</taxon>
        <taxon>Dacrymycetes</taxon>
        <taxon>Dacrymycetales</taxon>
        <taxon>Dacrymycetaceae</taxon>
        <taxon>Dacryopinax</taxon>
    </lineage>
</organism>
<dbReference type="EMBL" id="JH795858">
    <property type="protein sequence ID" value="EJU04160.1"/>
    <property type="molecule type" value="Genomic_DNA"/>
</dbReference>
<dbReference type="Pfam" id="PF24981">
    <property type="entry name" value="Beta-prop_ATRN-LZTR1"/>
    <property type="match status" value="1"/>
</dbReference>
<evidence type="ECO:0000256" key="2">
    <source>
        <dbReference type="ARBA" id="ARBA00022737"/>
    </source>
</evidence>